<evidence type="ECO:0000313" key="1">
    <source>
        <dbReference type="EMBL" id="CAB4824496.1"/>
    </source>
</evidence>
<proteinExistence type="predicted"/>
<dbReference type="AlphaFoldDB" id="A0A6J6ZVH3"/>
<sequence length="95" mass="10634">MPTSFSAPFWSKMTRLSVWLLTAKAMRAGMLALMTPVITFALGRWVATMRWIPTALAFWAIRVMLSSTSRAATIIKSFNSSTTTTMYGRRSYANS</sequence>
<dbReference type="EMBL" id="CAFAAJ010000227">
    <property type="protein sequence ID" value="CAB4824496.1"/>
    <property type="molecule type" value="Genomic_DNA"/>
</dbReference>
<organism evidence="1">
    <name type="scientific">freshwater metagenome</name>
    <dbReference type="NCBI Taxonomy" id="449393"/>
    <lineage>
        <taxon>unclassified sequences</taxon>
        <taxon>metagenomes</taxon>
        <taxon>ecological metagenomes</taxon>
    </lineage>
</organism>
<gene>
    <name evidence="1" type="ORF">UFOPK3001_02382</name>
</gene>
<accession>A0A6J6ZVH3</accession>
<protein>
    <submittedName>
        <fullName evidence="1">Unannotated protein</fullName>
    </submittedName>
</protein>
<reference evidence="1" key="1">
    <citation type="submission" date="2020-05" db="EMBL/GenBank/DDBJ databases">
        <authorList>
            <person name="Chiriac C."/>
            <person name="Salcher M."/>
            <person name="Ghai R."/>
            <person name="Kavagutti S V."/>
        </authorList>
    </citation>
    <scope>NUCLEOTIDE SEQUENCE</scope>
</reference>
<name>A0A6J6ZVH3_9ZZZZ</name>